<comment type="similarity">
    <text evidence="3">Belongs to the complex I NDUFB3 subunit family.</text>
</comment>
<keyword evidence="9" id="KW-1133">Transmembrane helix</keyword>
<comment type="function">
    <text evidence="1">Accessory subunit of the mitochondrial membrane respiratory chain NADH dehydrogenase (Complex I), that is believed not to be involved in catalysis. Complex I functions in the transfer of electrons from NADH to the respiratory chain. The immediate electron acceptor for the enzyme is believed to be ubiquinone.</text>
</comment>
<evidence type="ECO:0000256" key="2">
    <source>
        <dbReference type="ARBA" id="ARBA00004298"/>
    </source>
</evidence>
<proteinExistence type="evidence at protein level"/>
<keyword evidence="11" id="KW-0472">Membrane</keyword>
<dbReference type="Gramene" id="Zm00001eb203220_T001">
    <property type="protein sequence ID" value="Zm00001eb203220_P001"/>
    <property type="gene ID" value="Zm00001eb203220"/>
</dbReference>
<reference evidence="14" key="1">
    <citation type="journal article" date="2009" name="Science">
        <title>The B73 maize genome: complexity, diversity, and dynamics.</title>
        <authorList>
            <person name="Schnable P.S."/>
            <person name="Ware D."/>
            <person name="Fulton R.S."/>
            <person name="Stein J.C."/>
            <person name="Wei F."/>
            <person name="Pasternak S."/>
            <person name="Liang C."/>
            <person name="Zhang J."/>
            <person name="Fulton L."/>
            <person name="Graves T.A."/>
            <person name="Minx P."/>
            <person name="Reily A.D."/>
            <person name="Courtney L."/>
            <person name="Kruchowski S.S."/>
            <person name="Tomlinson C."/>
            <person name="Strong C."/>
            <person name="Delehaunty K."/>
            <person name="Fronick C."/>
            <person name="Courtney B."/>
            <person name="Rock S.M."/>
            <person name="Belter E."/>
            <person name="Du F."/>
            <person name="Kim K."/>
            <person name="Abbott R.M."/>
            <person name="Cotton M."/>
            <person name="Levy A."/>
            <person name="Marchetto P."/>
            <person name="Ochoa K."/>
            <person name="Jackson S.M."/>
            <person name="Gillam B."/>
            <person name="Chen W."/>
            <person name="Yan L."/>
            <person name="Higginbotham J."/>
            <person name="Cardenas M."/>
            <person name="Waligorski J."/>
            <person name="Applebaum E."/>
            <person name="Phelps L."/>
            <person name="Falcone J."/>
            <person name="Kanchi K."/>
            <person name="Thane T."/>
            <person name="Scimone A."/>
            <person name="Thane N."/>
            <person name="Henke J."/>
            <person name="Wang T."/>
            <person name="Ruppert J."/>
            <person name="Shah N."/>
            <person name="Rotter K."/>
            <person name="Hodges J."/>
            <person name="Ingenthron E."/>
            <person name="Cordes M."/>
            <person name="Kohlberg S."/>
            <person name="Sgro J."/>
            <person name="Delgado B."/>
            <person name="Mead K."/>
            <person name="Chinwalla A."/>
            <person name="Leonard S."/>
            <person name="Crouse K."/>
            <person name="Collura K."/>
            <person name="Kudrna D."/>
            <person name="Currie J."/>
            <person name="He R."/>
            <person name="Angelova A."/>
            <person name="Rajasekar S."/>
            <person name="Mueller T."/>
            <person name="Lomeli R."/>
            <person name="Scara G."/>
            <person name="Ko A."/>
            <person name="Delaney K."/>
            <person name="Wissotski M."/>
            <person name="Lopez G."/>
            <person name="Campos D."/>
            <person name="Braidotti M."/>
            <person name="Ashley E."/>
            <person name="Golser W."/>
            <person name="Kim H."/>
            <person name="Lee S."/>
            <person name="Lin J."/>
            <person name="Dujmic Z."/>
            <person name="Kim W."/>
            <person name="Talag J."/>
            <person name="Zuccolo A."/>
            <person name="Fan C."/>
            <person name="Sebastian A."/>
            <person name="Kramer M."/>
            <person name="Spiegel L."/>
            <person name="Nascimento L."/>
            <person name="Zutavern T."/>
            <person name="Miller B."/>
            <person name="Ambroise C."/>
            <person name="Muller S."/>
            <person name="Spooner W."/>
            <person name="Narechania A."/>
            <person name="Ren L."/>
            <person name="Wei S."/>
            <person name="Kumari S."/>
            <person name="Faga B."/>
            <person name="Levy M.J."/>
            <person name="McMahan L."/>
            <person name="Van Buren P."/>
            <person name="Vaughn M.W."/>
            <person name="Ying K."/>
            <person name="Yeh C.-T."/>
            <person name="Emrich S.J."/>
            <person name="Jia Y."/>
            <person name="Kalyanaraman A."/>
            <person name="Hsia A.-P."/>
            <person name="Barbazuk W.B."/>
            <person name="Baucom R.S."/>
            <person name="Brutnell T.P."/>
            <person name="Carpita N.C."/>
            <person name="Chaparro C."/>
            <person name="Chia J.-M."/>
            <person name="Deragon J.-M."/>
            <person name="Estill J.C."/>
            <person name="Fu Y."/>
            <person name="Jeddeloh J.A."/>
            <person name="Han Y."/>
            <person name="Lee H."/>
            <person name="Li P."/>
            <person name="Lisch D.R."/>
            <person name="Liu S."/>
            <person name="Liu Z."/>
            <person name="Nagel D.H."/>
            <person name="McCann M.C."/>
            <person name="SanMiguel P."/>
            <person name="Myers A.M."/>
            <person name="Nettleton D."/>
            <person name="Nguyen J."/>
            <person name="Penning B.W."/>
            <person name="Ponnala L."/>
            <person name="Schneider K.L."/>
            <person name="Schwartz D.C."/>
            <person name="Sharma A."/>
            <person name="Soderlund C."/>
            <person name="Springer N.M."/>
            <person name="Sun Q."/>
            <person name="Wang H."/>
            <person name="Waterman M."/>
            <person name="Westerman R."/>
            <person name="Wolfgruber T.K."/>
            <person name="Yang L."/>
            <person name="Yu Y."/>
            <person name="Zhang L."/>
            <person name="Zhou S."/>
            <person name="Zhu Q."/>
            <person name="Bennetzen J.L."/>
            <person name="Dawe R.K."/>
            <person name="Jiang J."/>
            <person name="Jiang N."/>
            <person name="Presting G.G."/>
            <person name="Wessler S.R."/>
            <person name="Aluru S."/>
            <person name="Martienssen R.A."/>
            <person name="Clifton S.W."/>
            <person name="McCombie W.R."/>
            <person name="Wing R.A."/>
            <person name="Wilson R.K."/>
        </authorList>
    </citation>
    <scope>NUCLEOTIDE SEQUENCE [LARGE SCALE GENOMIC DNA]</scope>
    <source>
        <strain evidence="14">cv. B73</strain>
    </source>
</reference>
<dbReference type="PANTHER" id="PTHR15082">
    <property type="entry name" value="NADH-UBIQUINONE OXIDOREDUCTASE B12 SUBUNIT"/>
    <property type="match status" value="1"/>
</dbReference>
<dbReference type="GO" id="GO:0045271">
    <property type="term" value="C:respiratory chain complex I"/>
    <property type="evidence" value="ECO:0000318"/>
    <property type="project" value="GO_Central"/>
</dbReference>
<keyword evidence="15" id="KW-1267">Proteomics identification</keyword>
<evidence type="ECO:0000313" key="14">
    <source>
        <dbReference type="Proteomes" id="UP000007305"/>
    </source>
</evidence>
<keyword evidence="8" id="KW-0249">Electron transport</keyword>
<evidence type="ECO:0000256" key="11">
    <source>
        <dbReference type="ARBA" id="ARBA00023136"/>
    </source>
</evidence>
<evidence type="ECO:0000256" key="4">
    <source>
        <dbReference type="ARBA" id="ARBA00022448"/>
    </source>
</evidence>
<comment type="subcellular location">
    <subcellularLocation>
        <location evidence="2">Mitochondrion inner membrane</location>
        <topology evidence="2">Single-pass membrane protein</topology>
        <orientation evidence="2">Matrix side</orientation>
    </subcellularLocation>
</comment>
<evidence type="ECO:0000256" key="5">
    <source>
        <dbReference type="ARBA" id="ARBA00022660"/>
    </source>
</evidence>
<feature type="region of interest" description="Disordered" evidence="12">
    <location>
        <begin position="78"/>
        <end position="112"/>
    </location>
</feature>
<keyword evidence="14" id="KW-1185">Reference proteome</keyword>
<accession>A0A804P232</accession>
<dbReference type="GO" id="GO:0022900">
    <property type="term" value="P:electron transport chain"/>
    <property type="evidence" value="ECO:0007669"/>
    <property type="project" value="InterPro"/>
</dbReference>
<dbReference type="AlphaFoldDB" id="A0A804P232"/>
<evidence type="ECO:0000256" key="10">
    <source>
        <dbReference type="ARBA" id="ARBA00023128"/>
    </source>
</evidence>
<reference evidence="13" key="2">
    <citation type="submission" date="2019-07" db="EMBL/GenBank/DDBJ databases">
        <authorList>
            <person name="Seetharam A."/>
            <person name="Woodhouse M."/>
            <person name="Cannon E."/>
        </authorList>
    </citation>
    <scope>NUCLEOTIDE SEQUENCE [LARGE SCALE GENOMIC DNA]</scope>
    <source>
        <strain evidence="13">cv. B73</strain>
    </source>
</reference>
<dbReference type="PANTHER" id="PTHR15082:SF2">
    <property type="entry name" value="NADH DEHYDROGENASE [UBIQUINONE] 1 BETA SUBCOMPLEX SUBUNIT 3"/>
    <property type="match status" value="1"/>
</dbReference>
<sequence length="265" mass="29280">MSTFFIEEIPVEDVADRPKEDLVVKVAEIKLVVVLCPCLHSLEPLCLLHRFFFHERLLHAVPLSSSSLLLLGVAVQGEEDPGNHRASRGEDGGEDPGRRRARGGEDGPSMTGLTRAMEGAREIHSWSLRHSRPASMLGRWKAHPRDPLAPASLTFDGRRIPGILHGRALPSSPHASCPPARILRSAARAISASSARPHPPRLSLNHLRAYTSSPRRDEWRRHPMVGNPLRHTTPGLDIAIVGFGIYLIVEAAYNRLKRPSGNHHH</sequence>
<keyword evidence="5" id="KW-0679">Respiratory chain</keyword>
<keyword evidence="4" id="KW-0813">Transport</keyword>
<evidence type="ECO:0000313" key="13">
    <source>
        <dbReference type="EnsemblPlants" id="Zm00001eb203220_P001"/>
    </source>
</evidence>
<evidence type="ECO:0000256" key="6">
    <source>
        <dbReference type="ARBA" id="ARBA00022692"/>
    </source>
</evidence>
<keyword evidence="7" id="KW-0999">Mitochondrion inner membrane</keyword>
<organism evidence="13 14">
    <name type="scientific">Zea mays</name>
    <name type="common">Maize</name>
    <dbReference type="NCBI Taxonomy" id="4577"/>
    <lineage>
        <taxon>Eukaryota</taxon>
        <taxon>Viridiplantae</taxon>
        <taxon>Streptophyta</taxon>
        <taxon>Embryophyta</taxon>
        <taxon>Tracheophyta</taxon>
        <taxon>Spermatophyta</taxon>
        <taxon>Magnoliopsida</taxon>
        <taxon>Liliopsida</taxon>
        <taxon>Poales</taxon>
        <taxon>Poaceae</taxon>
        <taxon>PACMAD clade</taxon>
        <taxon>Panicoideae</taxon>
        <taxon>Andropogonodae</taxon>
        <taxon>Andropogoneae</taxon>
        <taxon>Tripsacinae</taxon>
        <taxon>Zea</taxon>
    </lineage>
</organism>
<evidence type="ECO:0000256" key="8">
    <source>
        <dbReference type="ARBA" id="ARBA00022982"/>
    </source>
</evidence>
<evidence type="ECO:0007829" key="15">
    <source>
        <dbReference type="PeptideAtlas" id="A0A804P232"/>
    </source>
</evidence>
<evidence type="ECO:0000256" key="12">
    <source>
        <dbReference type="SAM" id="MobiDB-lite"/>
    </source>
</evidence>
<keyword evidence="6" id="KW-0812">Transmembrane</keyword>
<name>A0A804P232_MAIZE</name>
<keyword evidence="10" id="KW-0496">Mitochondrion</keyword>
<dbReference type="EnsemblPlants" id="Zm00001eb203220_T001">
    <property type="protein sequence ID" value="Zm00001eb203220_P001"/>
    <property type="gene ID" value="Zm00001eb203220"/>
</dbReference>
<protein>
    <recommendedName>
        <fullName evidence="16">NADH dehydrogenase [ubiquinone] 1 beta subcomplex subunit 3-A</fullName>
    </recommendedName>
</protein>
<feature type="compositionally biased region" description="Basic and acidic residues" evidence="12">
    <location>
        <begin position="81"/>
        <end position="105"/>
    </location>
</feature>
<dbReference type="Proteomes" id="UP000007305">
    <property type="component" value="Chromosome 4"/>
</dbReference>
<evidence type="ECO:0000256" key="7">
    <source>
        <dbReference type="ARBA" id="ARBA00022792"/>
    </source>
</evidence>
<dbReference type="InParanoid" id="A0A804P232"/>
<dbReference type="InterPro" id="IPR012576">
    <property type="entry name" value="NDUFB3"/>
</dbReference>
<evidence type="ECO:0008006" key="16">
    <source>
        <dbReference type="Google" id="ProtNLM"/>
    </source>
</evidence>
<dbReference type="GO" id="GO:0005743">
    <property type="term" value="C:mitochondrial inner membrane"/>
    <property type="evidence" value="ECO:0007669"/>
    <property type="project" value="UniProtKB-SubCell"/>
</dbReference>
<evidence type="ECO:0000256" key="1">
    <source>
        <dbReference type="ARBA" id="ARBA00003195"/>
    </source>
</evidence>
<evidence type="ECO:0000256" key="9">
    <source>
        <dbReference type="ARBA" id="ARBA00022989"/>
    </source>
</evidence>
<reference evidence="13" key="3">
    <citation type="submission" date="2021-05" db="UniProtKB">
        <authorList>
            <consortium name="EnsemblPlants"/>
        </authorList>
    </citation>
    <scope>IDENTIFICATION</scope>
    <source>
        <strain evidence="13">cv. B73</strain>
    </source>
</reference>
<evidence type="ECO:0000256" key="3">
    <source>
        <dbReference type="ARBA" id="ARBA00005667"/>
    </source>
</evidence>